<feature type="compositionally biased region" description="Basic and acidic residues" evidence="5">
    <location>
        <begin position="487"/>
        <end position="497"/>
    </location>
</feature>
<feature type="transmembrane region" description="Helical" evidence="6">
    <location>
        <begin position="122"/>
        <end position="139"/>
    </location>
</feature>
<evidence type="ECO:0000313" key="7">
    <source>
        <dbReference type="EMBL" id="GFH61606.1"/>
    </source>
</evidence>
<dbReference type="InterPro" id="IPR011701">
    <property type="entry name" value="MFS"/>
</dbReference>
<dbReference type="AlphaFoldDB" id="A0AAD3HFQ0"/>
<dbReference type="InterPro" id="IPR036259">
    <property type="entry name" value="MFS_trans_sf"/>
</dbReference>
<evidence type="ECO:0000256" key="4">
    <source>
        <dbReference type="ARBA" id="ARBA00023136"/>
    </source>
</evidence>
<dbReference type="SUPFAM" id="SSF103473">
    <property type="entry name" value="MFS general substrate transporter"/>
    <property type="match status" value="1"/>
</dbReference>
<comment type="subcellular location">
    <subcellularLocation>
        <location evidence="1">Endomembrane system</location>
        <topology evidence="1">Multi-pass membrane protein</topology>
    </subcellularLocation>
</comment>
<dbReference type="InterPro" id="IPR050495">
    <property type="entry name" value="ATG22/LtaA_families"/>
</dbReference>
<feature type="transmembrane region" description="Helical" evidence="6">
    <location>
        <begin position="372"/>
        <end position="389"/>
    </location>
</feature>
<feature type="transmembrane region" description="Helical" evidence="6">
    <location>
        <begin position="224"/>
        <end position="242"/>
    </location>
</feature>
<organism evidence="7 8">
    <name type="scientific">Chaetoceros tenuissimus</name>
    <dbReference type="NCBI Taxonomy" id="426638"/>
    <lineage>
        <taxon>Eukaryota</taxon>
        <taxon>Sar</taxon>
        <taxon>Stramenopiles</taxon>
        <taxon>Ochrophyta</taxon>
        <taxon>Bacillariophyta</taxon>
        <taxon>Coscinodiscophyceae</taxon>
        <taxon>Chaetocerotophycidae</taxon>
        <taxon>Chaetocerotales</taxon>
        <taxon>Chaetocerotaceae</taxon>
        <taxon>Chaetoceros</taxon>
    </lineage>
</organism>
<proteinExistence type="predicted"/>
<dbReference type="PANTHER" id="PTHR23519">
    <property type="entry name" value="AUTOPHAGY-RELATED PROTEIN 22"/>
    <property type="match status" value="1"/>
</dbReference>
<gene>
    <name evidence="7" type="ORF">CTEN210_18082</name>
</gene>
<dbReference type="PANTHER" id="PTHR23519:SF1">
    <property type="entry name" value="AUTOPHAGY-RELATED PROTEIN 22"/>
    <property type="match status" value="1"/>
</dbReference>
<evidence type="ECO:0000313" key="8">
    <source>
        <dbReference type="Proteomes" id="UP001054902"/>
    </source>
</evidence>
<sequence length="536" mass="59938">MSEEGAPLASSSAEASSGSNESQKNCCLSNKFRLANNDATGFLYQRCASGPIIMSNIFLSSALITLAKMELGCDEVGEECGRIYGYKPSSLITNMAVFTGLLTACFMPIIGAITDHTDHRRALGIFASVLLVTIQATQIGTVESTWFIMAILQAFNGCIYEIMTLCSYAYFPEIQATVSEKVYQWYSSLYMIAMFGNEVFFLLIMAVVTIVLKTSDGMTAQISQALSAVLSGIYFYFAWYFFTKKEKKSELPESGNLIITPFTQIFATARGLNKHYPRTVGLYFVACMFTAAAVDSFTTISVTYMNEVLDFSAMQLNIMFLIVLIFSLPGSWFANWIGTKIGVLAAFKLQLASFIALNFVAFLTLTDPSKSTVAYFFGACWGFWIGWYYPMANFVYSMIVPQGQESELAGFYLYCTHILTALPPFIFTFMNEADVNLKWGGIHLNIYLFIGLVLIQLMLPWDECLEAAQVNRLKKKSKENKLKKKSKETSLRRRIPNDNEDSVNVRRIPNDNEDSVNVDVNQKSEIDEDGKDNDDV</sequence>
<feature type="transmembrane region" description="Helical" evidence="6">
    <location>
        <begin position="146"/>
        <end position="170"/>
    </location>
</feature>
<feature type="transmembrane region" description="Helical" evidence="6">
    <location>
        <begin position="190"/>
        <end position="212"/>
    </location>
</feature>
<dbReference type="GO" id="GO:0012505">
    <property type="term" value="C:endomembrane system"/>
    <property type="evidence" value="ECO:0007669"/>
    <property type="project" value="UniProtKB-SubCell"/>
</dbReference>
<dbReference type="Pfam" id="PF07690">
    <property type="entry name" value="MFS_1"/>
    <property type="match status" value="1"/>
</dbReference>
<feature type="transmembrane region" description="Helical" evidence="6">
    <location>
        <begin position="280"/>
        <end position="304"/>
    </location>
</feature>
<keyword evidence="2 6" id="KW-0812">Transmembrane</keyword>
<feature type="transmembrane region" description="Helical" evidence="6">
    <location>
        <begin position="442"/>
        <end position="461"/>
    </location>
</feature>
<dbReference type="Gene3D" id="1.20.1250.20">
    <property type="entry name" value="MFS general substrate transporter like domains"/>
    <property type="match status" value="2"/>
</dbReference>
<keyword evidence="4 6" id="KW-0472">Membrane</keyword>
<reference evidence="7 8" key="1">
    <citation type="journal article" date="2021" name="Sci. Rep.">
        <title>The genome of the diatom Chaetoceros tenuissimus carries an ancient integrated fragment of an extant virus.</title>
        <authorList>
            <person name="Hongo Y."/>
            <person name="Kimura K."/>
            <person name="Takaki Y."/>
            <person name="Yoshida Y."/>
            <person name="Baba S."/>
            <person name="Kobayashi G."/>
            <person name="Nagasaki K."/>
            <person name="Hano T."/>
            <person name="Tomaru Y."/>
        </authorList>
    </citation>
    <scope>NUCLEOTIDE SEQUENCE [LARGE SCALE GENOMIC DNA]</scope>
    <source>
        <strain evidence="7 8">NIES-3715</strain>
    </source>
</reference>
<keyword evidence="3 6" id="KW-1133">Transmembrane helix</keyword>
<feature type="compositionally biased region" description="Acidic residues" evidence="5">
    <location>
        <begin position="526"/>
        <end position="536"/>
    </location>
</feature>
<evidence type="ECO:0000256" key="2">
    <source>
        <dbReference type="ARBA" id="ARBA00022692"/>
    </source>
</evidence>
<accession>A0AAD3HFQ0</accession>
<dbReference type="Proteomes" id="UP001054902">
    <property type="component" value="Unassembled WGS sequence"/>
</dbReference>
<feature type="compositionally biased region" description="Low complexity" evidence="5">
    <location>
        <begin position="1"/>
        <end position="22"/>
    </location>
</feature>
<feature type="region of interest" description="Disordered" evidence="5">
    <location>
        <begin position="479"/>
        <end position="536"/>
    </location>
</feature>
<protein>
    <submittedName>
        <fullName evidence="7">Uncharacterized protein</fullName>
    </submittedName>
</protein>
<dbReference type="GO" id="GO:0022857">
    <property type="term" value="F:transmembrane transporter activity"/>
    <property type="evidence" value="ECO:0007669"/>
    <property type="project" value="InterPro"/>
</dbReference>
<name>A0AAD3HFQ0_9STRA</name>
<feature type="transmembrane region" description="Helical" evidence="6">
    <location>
        <begin position="316"/>
        <end position="337"/>
    </location>
</feature>
<evidence type="ECO:0000256" key="3">
    <source>
        <dbReference type="ARBA" id="ARBA00022989"/>
    </source>
</evidence>
<feature type="transmembrane region" description="Helical" evidence="6">
    <location>
        <begin position="91"/>
        <end position="110"/>
    </location>
</feature>
<evidence type="ECO:0000256" key="5">
    <source>
        <dbReference type="SAM" id="MobiDB-lite"/>
    </source>
</evidence>
<comment type="caution">
    <text evidence="7">The sequence shown here is derived from an EMBL/GenBank/DDBJ whole genome shotgun (WGS) entry which is preliminary data.</text>
</comment>
<dbReference type="EMBL" id="BLLK01000074">
    <property type="protein sequence ID" value="GFH61606.1"/>
    <property type="molecule type" value="Genomic_DNA"/>
</dbReference>
<feature type="region of interest" description="Disordered" evidence="5">
    <location>
        <begin position="1"/>
        <end position="24"/>
    </location>
</feature>
<evidence type="ECO:0000256" key="1">
    <source>
        <dbReference type="ARBA" id="ARBA00004127"/>
    </source>
</evidence>
<keyword evidence="8" id="KW-1185">Reference proteome</keyword>
<evidence type="ECO:0000256" key="6">
    <source>
        <dbReference type="SAM" id="Phobius"/>
    </source>
</evidence>
<feature type="transmembrane region" description="Helical" evidence="6">
    <location>
        <begin position="343"/>
        <end position="365"/>
    </location>
</feature>
<feature type="transmembrane region" description="Helical" evidence="6">
    <location>
        <begin position="409"/>
        <end position="430"/>
    </location>
</feature>